<dbReference type="GO" id="GO:0071555">
    <property type="term" value="P:cell wall organization"/>
    <property type="evidence" value="ECO:0007669"/>
    <property type="project" value="UniProtKB-KW"/>
</dbReference>
<dbReference type="HAMAP" id="MF_02071">
    <property type="entry name" value="RlpA"/>
    <property type="match status" value="1"/>
</dbReference>
<feature type="signal peptide" evidence="3">
    <location>
        <begin position="1"/>
        <end position="24"/>
    </location>
</feature>
<dbReference type="RefSeq" id="WP_158463313.1">
    <property type="nucleotide sequence ID" value="NZ_VZAD01000056.1"/>
</dbReference>
<keyword evidence="3" id="KW-0732">Signal</keyword>
<evidence type="ECO:0000256" key="5">
    <source>
        <dbReference type="SAM" id="MobiDB-lite"/>
    </source>
</evidence>
<evidence type="ECO:0000259" key="6">
    <source>
        <dbReference type="Pfam" id="PF03330"/>
    </source>
</evidence>
<dbReference type="EC" id="4.2.2.-" evidence="3"/>
<feature type="chain" id="PRO_5025739843" description="Probable endolytic peptidoglycan transglycosylase RlpA" evidence="3">
    <location>
        <begin position="25"/>
        <end position="217"/>
    </location>
</feature>
<keyword evidence="2 3" id="KW-0961">Cell wall biogenesis/degradation</keyword>
<dbReference type="EMBL" id="VZAD01000056">
    <property type="protein sequence ID" value="MQP11583.1"/>
    <property type="molecule type" value="Genomic_DNA"/>
</dbReference>
<evidence type="ECO:0000256" key="2">
    <source>
        <dbReference type="ARBA" id="ARBA00023316"/>
    </source>
</evidence>
<keyword evidence="8" id="KW-1185">Reference proteome</keyword>
<feature type="compositionally biased region" description="Basic residues" evidence="5">
    <location>
        <begin position="156"/>
        <end position="173"/>
    </location>
</feature>
<dbReference type="PANTHER" id="PTHR34183:SF1">
    <property type="entry name" value="ENDOLYTIC PEPTIDOGLYCAN TRANSGLYCOSYLASE RLPA"/>
    <property type="match status" value="1"/>
</dbReference>
<dbReference type="GO" id="GO:0000270">
    <property type="term" value="P:peptidoglycan metabolic process"/>
    <property type="evidence" value="ECO:0007669"/>
    <property type="project" value="UniProtKB-UniRule"/>
</dbReference>
<dbReference type="InterPro" id="IPR034718">
    <property type="entry name" value="RlpA"/>
</dbReference>
<evidence type="ECO:0000313" key="8">
    <source>
        <dbReference type="Proteomes" id="UP000384372"/>
    </source>
</evidence>
<accession>A0A6A7WAR3</accession>
<dbReference type="NCBIfam" id="TIGR00413">
    <property type="entry name" value="rlpA"/>
    <property type="match status" value="1"/>
</dbReference>
<organism evidence="7 8">
    <name type="scientific">Segatella copri</name>
    <dbReference type="NCBI Taxonomy" id="165179"/>
    <lineage>
        <taxon>Bacteria</taxon>
        <taxon>Pseudomonadati</taxon>
        <taxon>Bacteroidota</taxon>
        <taxon>Bacteroidia</taxon>
        <taxon>Bacteroidales</taxon>
        <taxon>Prevotellaceae</taxon>
        <taxon>Segatella</taxon>
    </lineage>
</organism>
<dbReference type="InterPro" id="IPR012997">
    <property type="entry name" value="RplA"/>
</dbReference>
<dbReference type="CDD" id="cd22268">
    <property type="entry name" value="DPBB_RlpA-like"/>
    <property type="match status" value="1"/>
</dbReference>
<name>A0A6A7WAR3_9BACT</name>
<dbReference type="Proteomes" id="UP000384372">
    <property type="component" value="Unassembled WGS sequence"/>
</dbReference>
<reference evidence="7 8" key="1">
    <citation type="submission" date="2019-09" db="EMBL/GenBank/DDBJ databases">
        <title>Distinct polysaccharide growth profiles of human intestinal Prevotella copri isolates.</title>
        <authorList>
            <person name="Fehlner-Peach H."/>
            <person name="Magnabosco C."/>
            <person name="Raghavan V."/>
            <person name="Scher J.U."/>
            <person name="Tett A."/>
            <person name="Cox L.M."/>
            <person name="Gottsegen C."/>
            <person name="Watters A."/>
            <person name="Wiltshire- Gordon J.D."/>
            <person name="Segata N."/>
            <person name="Bonneau R."/>
            <person name="Littman D.R."/>
        </authorList>
    </citation>
    <scope>NUCLEOTIDE SEQUENCE [LARGE SCALE GENOMIC DNA]</scope>
    <source>
        <strain evidence="8">iAQ1173</strain>
    </source>
</reference>
<dbReference type="AlphaFoldDB" id="A0A6A7WAR3"/>
<evidence type="ECO:0000313" key="7">
    <source>
        <dbReference type="EMBL" id="MQP11583.1"/>
    </source>
</evidence>
<evidence type="ECO:0000256" key="4">
    <source>
        <dbReference type="RuleBase" id="RU003495"/>
    </source>
</evidence>
<dbReference type="Pfam" id="PF03330">
    <property type="entry name" value="DPBB_1"/>
    <property type="match status" value="1"/>
</dbReference>
<comment type="similarity">
    <text evidence="3 4">Belongs to the RlpA family.</text>
</comment>
<proteinExistence type="inferred from homology"/>
<evidence type="ECO:0000256" key="3">
    <source>
        <dbReference type="HAMAP-Rule" id="MF_02071"/>
    </source>
</evidence>
<keyword evidence="1 3" id="KW-0456">Lyase</keyword>
<dbReference type="InterPro" id="IPR036908">
    <property type="entry name" value="RlpA-like_sf"/>
</dbReference>
<dbReference type="GO" id="GO:0008932">
    <property type="term" value="F:lytic endotransglycosylase activity"/>
    <property type="evidence" value="ECO:0007669"/>
    <property type="project" value="UniProtKB-UniRule"/>
</dbReference>
<dbReference type="SUPFAM" id="SSF50685">
    <property type="entry name" value="Barwin-like endoglucanases"/>
    <property type="match status" value="1"/>
</dbReference>
<comment type="caution">
    <text evidence="7">The sequence shown here is derived from an EMBL/GenBank/DDBJ whole genome shotgun (WGS) entry which is preliminary data.</text>
</comment>
<feature type="domain" description="RlpA-like protein double-psi beta-barrel" evidence="6">
    <location>
        <begin position="28"/>
        <end position="117"/>
    </location>
</feature>
<sequence precursor="true">MNRITFKIFVITLLAFFCLTACWAQNKQHGKASYYSKRATGARTASGQRLHHDSLTCAHRYYPFGTHLKVTNLRNNKSVIVKVIDRGPFGRGRIIDLSWAAAKEIGMIAQGVASVKVEIVEKPVPFRPEEEKLPQIDFEVAESDYTLEPHWNSKSAKGKAHQGKNLKKVVHSTKLKETSAKKDEEKMLNRKESWNDTESKSGKATNAEHEHKVHRNK</sequence>
<evidence type="ECO:0000256" key="1">
    <source>
        <dbReference type="ARBA" id="ARBA00023239"/>
    </source>
</evidence>
<gene>
    <name evidence="3" type="primary">rlpA</name>
    <name evidence="7" type="ORF">F7D20_06315</name>
</gene>
<protein>
    <recommendedName>
        <fullName evidence="3">Probable endolytic peptidoglycan transglycosylase RlpA</fullName>
        <ecNumber evidence="3">4.2.2.-</ecNumber>
    </recommendedName>
</protein>
<feature type="compositionally biased region" description="Basic and acidic residues" evidence="5">
    <location>
        <begin position="174"/>
        <end position="211"/>
    </location>
</feature>
<dbReference type="Gene3D" id="2.40.40.10">
    <property type="entry name" value="RlpA-like domain"/>
    <property type="match status" value="1"/>
</dbReference>
<feature type="region of interest" description="Disordered" evidence="5">
    <location>
        <begin position="152"/>
        <end position="217"/>
    </location>
</feature>
<dbReference type="InterPro" id="IPR009009">
    <property type="entry name" value="RlpA-like_DPBB"/>
</dbReference>
<comment type="function">
    <text evidence="3">Lytic transglycosylase with a strong preference for naked glycan strands that lack stem peptides.</text>
</comment>
<dbReference type="PANTHER" id="PTHR34183">
    <property type="entry name" value="ENDOLYTIC PEPTIDOGLYCAN TRANSGLYCOSYLASE RLPA"/>
    <property type="match status" value="1"/>
</dbReference>
<dbReference type="OrthoDB" id="9779128at2"/>